<dbReference type="Pfam" id="PF07729">
    <property type="entry name" value="FCD"/>
    <property type="match status" value="1"/>
</dbReference>
<dbReference type="SUPFAM" id="SSF48008">
    <property type="entry name" value="GntR ligand-binding domain-like"/>
    <property type="match status" value="1"/>
</dbReference>
<dbReference type="EMBL" id="JBBMQO010000013">
    <property type="protein sequence ID" value="MEM5503183.1"/>
    <property type="molecule type" value="Genomic_DNA"/>
</dbReference>
<proteinExistence type="predicted"/>
<evidence type="ECO:0000256" key="1">
    <source>
        <dbReference type="ARBA" id="ARBA00023015"/>
    </source>
</evidence>
<dbReference type="SMART" id="SM00345">
    <property type="entry name" value="HTH_GNTR"/>
    <property type="match status" value="1"/>
</dbReference>
<name>A0ABU9TAM8_9HYPH</name>
<reference evidence="6 7" key="1">
    <citation type="submission" date="2024-03" db="EMBL/GenBank/DDBJ databases">
        <title>Community enrichment and isolation of bacterial strains for fucoidan degradation.</title>
        <authorList>
            <person name="Sichert A."/>
        </authorList>
    </citation>
    <scope>NUCLEOTIDE SEQUENCE [LARGE SCALE GENOMIC DNA]</scope>
    <source>
        <strain evidence="6 7">AS62</strain>
    </source>
</reference>
<protein>
    <submittedName>
        <fullName evidence="6">FCD domain-containing protein</fullName>
    </submittedName>
</protein>
<keyword evidence="7" id="KW-1185">Reference proteome</keyword>
<keyword evidence="1" id="KW-0805">Transcription regulation</keyword>
<dbReference type="Gene3D" id="1.10.10.10">
    <property type="entry name" value="Winged helix-like DNA-binding domain superfamily/Winged helix DNA-binding domain"/>
    <property type="match status" value="1"/>
</dbReference>
<evidence type="ECO:0000313" key="7">
    <source>
        <dbReference type="Proteomes" id="UP001477870"/>
    </source>
</evidence>
<organism evidence="6 7">
    <name type="scientific">Ahrensia kielensis</name>
    <dbReference type="NCBI Taxonomy" id="76980"/>
    <lineage>
        <taxon>Bacteria</taxon>
        <taxon>Pseudomonadati</taxon>
        <taxon>Pseudomonadota</taxon>
        <taxon>Alphaproteobacteria</taxon>
        <taxon>Hyphomicrobiales</taxon>
        <taxon>Ahrensiaceae</taxon>
        <taxon>Ahrensia</taxon>
    </lineage>
</organism>
<comment type="caution">
    <text evidence="6">The sequence shown here is derived from an EMBL/GenBank/DDBJ whole genome shotgun (WGS) entry which is preliminary data.</text>
</comment>
<dbReference type="SUPFAM" id="SSF46785">
    <property type="entry name" value="Winged helix' DNA-binding domain"/>
    <property type="match status" value="1"/>
</dbReference>
<accession>A0ABU9TAM8</accession>
<gene>
    <name evidence="6" type="ORF">WNY59_16465</name>
</gene>
<dbReference type="InterPro" id="IPR011711">
    <property type="entry name" value="GntR_C"/>
</dbReference>
<dbReference type="PANTHER" id="PTHR43537:SF20">
    <property type="entry name" value="HTH-TYPE TRANSCRIPTIONAL REPRESSOR GLAR"/>
    <property type="match status" value="1"/>
</dbReference>
<keyword evidence="2" id="KW-0238">DNA-binding</keyword>
<dbReference type="RefSeq" id="WP_342849363.1">
    <property type="nucleotide sequence ID" value="NZ_JBBMQO010000013.1"/>
</dbReference>
<evidence type="ECO:0000313" key="6">
    <source>
        <dbReference type="EMBL" id="MEM5503183.1"/>
    </source>
</evidence>
<dbReference type="InterPro" id="IPR036388">
    <property type="entry name" value="WH-like_DNA-bd_sf"/>
</dbReference>
<dbReference type="SMART" id="SM00895">
    <property type="entry name" value="FCD"/>
    <property type="match status" value="1"/>
</dbReference>
<dbReference type="Pfam" id="PF00392">
    <property type="entry name" value="GntR"/>
    <property type="match status" value="1"/>
</dbReference>
<feature type="domain" description="GntR C-terminal" evidence="5">
    <location>
        <begin position="80"/>
        <end position="208"/>
    </location>
</feature>
<dbReference type="InterPro" id="IPR008920">
    <property type="entry name" value="TF_FadR/GntR_C"/>
</dbReference>
<sequence length="217" mass="24580">MSEIRETESERAYRVLRGNIIDGTLEAGLKLKVVPLKAQYNFGAAPLREALTKLVGDRLVVQETQKGFTVAIISVQDAQDVGRVRGLLECEALRESLRNGDDAWEARIVAAYHRLRLVENRVPTEITQSDIEARNTEFHDALLSSAHSNWLLTLREQVYLHHERYRLLSRSNLNLERNTPAEHAAIFEAALARDLDLTCTLVTEHINRTTEAAIKML</sequence>
<evidence type="ECO:0000256" key="2">
    <source>
        <dbReference type="ARBA" id="ARBA00023125"/>
    </source>
</evidence>
<evidence type="ECO:0000256" key="3">
    <source>
        <dbReference type="ARBA" id="ARBA00023163"/>
    </source>
</evidence>
<keyword evidence="3" id="KW-0804">Transcription</keyword>
<dbReference type="PANTHER" id="PTHR43537">
    <property type="entry name" value="TRANSCRIPTIONAL REGULATOR, GNTR FAMILY"/>
    <property type="match status" value="1"/>
</dbReference>
<dbReference type="Gene3D" id="1.20.120.530">
    <property type="entry name" value="GntR ligand-binding domain-like"/>
    <property type="match status" value="1"/>
</dbReference>
<dbReference type="InterPro" id="IPR036390">
    <property type="entry name" value="WH_DNA-bd_sf"/>
</dbReference>
<dbReference type="InterPro" id="IPR000524">
    <property type="entry name" value="Tscrpt_reg_HTH_GntR"/>
</dbReference>
<evidence type="ECO:0000259" key="5">
    <source>
        <dbReference type="SMART" id="SM00895"/>
    </source>
</evidence>
<dbReference type="Proteomes" id="UP001477870">
    <property type="component" value="Unassembled WGS sequence"/>
</dbReference>
<evidence type="ECO:0000259" key="4">
    <source>
        <dbReference type="SMART" id="SM00345"/>
    </source>
</evidence>
<feature type="domain" description="HTH gntR-type" evidence="4">
    <location>
        <begin position="12"/>
        <end position="70"/>
    </location>
</feature>